<dbReference type="AlphaFoldDB" id="A0A0D1VHQ8"/>
<dbReference type="Proteomes" id="UP000037269">
    <property type="component" value="Unassembled WGS sequence"/>
</dbReference>
<dbReference type="RefSeq" id="WP_043063820.1">
    <property type="nucleotide sequence ID" value="NZ_BJOA01000082.1"/>
</dbReference>
<evidence type="ECO:0000313" key="2">
    <source>
        <dbReference type="Proteomes" id="UP000037269"/>
    </source>
</evidence>
<proteinExistence type="predicted"/>
<dbReference type="STRING" id="47500.AF333_00760"/>
<accession>A0A0D1VHQ8</accession>
<sequence length="105" mass="11984">MFFLFMDKKVDVAVKKESNFYFLLIVSFEKLARCCQTLLAQQSCIRATKAVACAIAWHQPSFLYSLWSAWRGGQKRTSGNAREFFLSEGGSYHYVSTASYIAGRF</sequence>
<gene>
    <name evidence="1" type="ORF">AF333_00760</name>
</gene>
<reference evidence="1 2" key="1">
    <citation type="submission" date="2015-07" db="EMBL/GenBank/DDBJ databases">
        <title>Fjat-14205 dsm 2895.</title>
        <authorList>
            <person name="Liu B."/>
            <person name="Wang J."/>
            <person name="Zhu Y."/>
            <person name="Liu G."/>
            <person name="Chen Q."/>
            <person name="Chen Z."/>
            <person name="Lan J."/>
            <person name="Che J."/>
            <person name="Ge C."/>
            <person name="Shi H."/>
            <person name="Pan Z."/>
            <person name="Liu X."/>
        </authorList>
    </citation>
    <scope>NUCLEOTIDE SEQUENCE [LARGE SCALE GENOMIC DNA]</scope>
    <source>
        <strain evidence="1 2">DSM 2895</strain>
    </source>
</reference>
<keyword evidence="2" id="KW-1185">Reference proteome</keyword>
<dbReference type="EMBL" id="LGUG01000002">
    <property type="protein sequence ID" value="KON99298.1"/>
    <property type="molecule type" value="Genomic_DNA"/>
</dbReference>
<name>A0A0D1VHQ8_ANEMI</name>
<evidence type="ECO:0000313" key="1">
    <source>
        <dbReference type="EMBL" id="KON99298.1"/>
    </source>
</evidence>
<dbReference type="GeneID" id="42303746"/>
<comment type="caution">
    <text evidence="1">The sequence shown here is derived from an EMBL/GenBank/DDBJ whole genome shotgun (WGS) entry which is preliminary data.</text>
</comment>
<protein>
    <submittedName>
        <fullName evidence="1">Uncharacterized protein</fullName>
    </submittedName>
</protein>
<organism evidence="1 2">
    <name type="scientific">Aneurinibacillus migulanus</name>
    <name type="common">Bacillus migulanus</name>
    <dbReference type="NCBI Taxonomy" id="47500"/>
    <lineage>
        <taxon>Bacteria</taxon>
        <taxon>Bacillati</taxon>
        <taxon>Bacillota</taxon>
        <taxon>Bacilli</taxon>
        <taxon>Bacillales</taxon>
        <taxon>Paenibacillaceae</taxon>
        <taxon>Aneurinibacillus group</taxon>
        <taxon>Aneurinibacillus</taxon>
    </lineage>
</organism>